<organism evidence="7 8">
    <name type="scientific">Trichogramma kaykai</name>
    <dbReference type="NCBI Taxonomy" id="54128"/>
    <lineage>
        <taxon>Eukaryota</taxon>
        <taxon>Metazoa</taxon>
        <taxon>Ecdysozoa</taxon>
        <taxon>Arthropoda</taxon>
        <taxon>Hexapoda</taxon>
        <taxon>Insecta</taxon>
        <taxon>Pterygota</taxon>
        <taxon>Neoptera</taxon>
        <taxon>Endopterygota</taxon>
        <taxon>Hymenoptera</taxon>
        <taxon>Apocrita</taxon>
        <taxon>Proctotrupomorpha</taxon>
        <taxon>Chalcidoidea</taxon>
        <taxon>Trichogrammatidae</taxon>
        <taxon>Trichogramma</taxon>
    </lineage>
</organism>
<dbReference type="AlphaFoldDB" id="A0ABD2WEW0"/>
<dbReference type="InterPro" id="IPR009069">
    <property type="entry name" value="Cys_alpha_HP_mot_SF"/>
</dbReference>
<feature type="compositionally biased region" description="Basic and acidic residues" evidence="6">
    <location>
        <begin position="1"/>
        <end position="27"/>
    </location>
</feature>
<dbReference type="PANTHER" id="PTHR46811">
    <property type="entry name" value="COILED-COIL-HELIX-COILED-COIL-HELIX DOMAIN-CONTAINING PROTEIN 7"/>
    <property type="match status" value="1"/>
</dbReference>
<name>A0ABD2WEW0_9HYME</name>
<reference evidence="7 8" key="1">
    <citation type="journal article" date="2024" name="bioRxiv">
        <title>A reference genome for Trichogramma kaykai: A tiny desert-dwelling parasitoid wasp with competing sex-ratio distorters.</title>
        <authorList>
            <person name="Culotta J."/>
            <person name="Lindsey A.R."/>
        </authorList>
    </citation>
    <scope>NUCLEOTIDE SEQUENCE [LARGE SCALE GENOMIC DNA]</scope>
    <source>
        <strain evidence="7 8">KSX58</strain>
    </source>
</reference>
<dbReference type="InterPro" id="IPR051040">
    <property type="entry name" value="COX23"/>
</dbReference>
<protein>
    <recommendedName>
        <fullName evidence="5">Coiled-coil-helix-coiled-coil-helix domain-containing protein 7</fullName>
    </recommendedName>
</protein>
<keyword evidence="2" id="KW-0496">Mitochondrion</keyword>
<evidence type="ECO:0000256" key="6">
    <source>
        <dbReference type="SAM" id="MobiDB-lite"/>
    </source>
</evidence>
<sequence>MTGLDDEFHKRREERQRISEQKREAQRKANRYGQESDNPCLKEKQLSFDCIARCNQQNYEKECEVFFVNYKNCRNFWSSVEKQRKWQGIEPNMPPPEEREKIRAEFMGKLHNKS</sequence>
<gene>
    <name evidence="7" type="ORF">TKK_013886</name>
</gene>
<comment type="similarity">
    <text evidence="4">Belongs to the CHCHD7 family.</text>
</comment>
<keyword evidence="3" id="KW-1015">Disulfide bond</keyword>
<evidence type="ECO:0000256" key="5">
    <source>
        <dbReference type="ARBA" id="ARBA00039509"/>
    </source>
</evidence>
<dbReference type="GO" id="GO:0005758">
    <property type="term" value="C:mitochondrial intermembrane space"/>
    <property type="evidence" value="ECO:0007669"/>
    <property type="project" value="UniProtKB-SubCell"/>
</dbReference>
<feature type="region of interest" description="Disordered" evidence="6">
    <location>
        <begin position="1"/>
        <end position="37"/>
    </location>
</feature>
<evidence type="ECO:0000313" key="8">
    <source>
        <dbReference type="Proteomes" id="UP001627154"/>
    </source>
</evidence>
<accession>A0ABD2WEW0</accession>
<dbReference type="EMBL" id="JBJJXI010000110">
    <property type="protein sequence ID" value="KAL3391413.1"/>
    <property type="molecule type" value="Genomic_DNA"/>
</dbReference>
<comment type="subcellular location">
    <subcellularLocation>
        <location evidence="1">Mitochondrion intermembrane space</location>
    </subcellularLocation>
</comment>
<comment type="caution">
    <text evidence="7">The sequence shown here is derived from an EMBL/GenBank/DDBJ whole genome shotgun (WGS) entry which is preliminary data.</text>
</comment>
<dbReference type="Proteomes" id="UP001627154">
    <property type="component" value="Unassembled WGS sequence"/>
</dbReference>
<evidence type="ECO:0000256" key="1">
    <source>
        <dbReference type="ARBA" id="ARBA00004569"/>
    </source>
</evidence>
<evidence type="ECO:0000313" key="7">
    <source>
        <dbReference type="EMBL" id="KAL3391413.1"/>
    </source>
</evidence>
<evidence type="ECO:0000256" key="4">
    <source>
        <dbReference type="ARBA" id="ARBA00038205"/>
    </source>
</evidence>
<evidence type="ECO:0000256" key="3">
    <source>
        <dbReference type="ARBA" id="ARBA00023157"/>
    </source>
</evidence>
<dbReference type="SUPFAM" id="SSF47072">
    <property type="entry name" value="Cysteine alpha-hairpin motif"/>
    <property type="match status" value="1"/>
</dbReference>
<keyword evidence="8" id="KW-1185">Reference proteome</keyword>
<dbReference type="PANTHER" id="PTHR46811:SF1">
    <property type="entry name" value="COILED-COIL-HELIX-COILED-COIL-HELIX DOMAIN-CONTAINING PROTEIN 7"/>
    <property type="match status" value="1"/>
</dbReference>
<proteinExistence type="inferred from homology"/>
<evidence type="ECO:0000256" key="2">
    <source>
        <dbReference type="ARBA" id="ARBA00023128"/>
    </source>
</evidence>